<dbReference type="Pfam" id="PF15275">
    <property type="entry name" value="PEHE"/>
    <property type="match status" value="1"/>
</dbReference>
<gene>
    <name evidence="3" type="ORF">EDS130_LOCUS14189</name>
</gene>
<dbReference type="OrthoDB" id="10047213at2759"/>
<name>A0A814FQZ2_ADIRI</name>
<dbReference type="Proteomes" id="UP000663852">
    <property type="component" value="Unassembled WGS sequence"/>
</dbReference>
<dbReference type="Gene3D" id="6.10.250.3170">
    <property type="match status" value="1"/>
</dbReference>
<feature type="compositionally biased region" description="Polar residues" evidence="1">
    <location>
        <begin position="284"/>
        <end position="297"/>
    </location>
</feature>
<evidence type="ECO:0000313" key="4">
    <source>
        <dbReference type="Proteomes" id="UP000663852"/>
    </source>
</evidence>
<feature type="compositionally biased region" description="Polar residues" evidence="1">
    <location>
        <begin position="237"/>
        <end position="251"/>
    </location>
</feature>
<feature type="compositionally biased region" description="Polar residues" evidence="1">
    <location>
        <begin position="307"/>
        <end position="328"/>
    </location>
</feature>
<accession>A0A814FQZ2</accession>
<dbReference type="AlphaFoldDB" id="A0A814FQZ2"/>
<dbReference type="InterPro" id="IPR029332">
    <property type="entry name" value="PEHE_dom"/>
</dbReference>
<feature type="region of interest" description="Disordered" evidence="1">
    <location>
        <begin position="237"/>
        <end position="329"/>
    </location>
</feature>
<dbReference type="EMBL" id="CAJNOJ010000057">
    <property type="protein sequence ID" value="CAF0987052.1"/>
    <property type="molecule type" value="Genomic_DNA"/>
</dbReference>
<reference evidence="3" key="1">
    <citation type="submission" date="2021-02" db="EMBL/GenBank/DDBJ databases">
        <authorList>
            <person name="Nowell W R."/>
        </authorList>
    </citation>
    <scope>NUCLEOTIDE SEQUENCE</scope>
</reference>
<evidence type="ECO:0000259" key="2">
    <source>
        <dbReference type="Pfam" id="PF15275"/>
    </source>
</evidence>
<feature type="compositionally biased region" description="Polar residues" evidence="1">
    <location>
        <begin position="258"/>
        <end position="272"/>
    </location>
</feature>
<comment type="caution">
    <text evidence="3">The sequence shown here is derived from an EMBL/GenBank/DDBJ whole genome shotgun (WGS) entry which is preliminary data.</text>
</comment>
<sequence length="434" mass="49307">MCINSLMIDTDIIQCLVDDLLDRICSPTSSPLPISSSAYYSSKSLENKFQQSINILNKSIKQLLTYELHSVVNNGQLTSASNIRHSRYYNPATALKQTNDLKKRLHWIEQRQMLLKQLDSNQDKTIPQTYSDLNALENIWFNHRLKILDNSLELLTKQSDEKKSSDDDDIEESSCARCRVYRRRKEEDSQLLKKLKRTQRIHIEHNYSTTYVQYSSPESDLILSLSKIADRIGHSSNLNVSSHTKKLPTSTMKKKQPSKLQSSISLIVTDSNKAQKRPSDDSRSISNSNFISANYDVTSKRQKRIASPQSTLTVSSANTSGPISSSSPHEILTPSWRVLTNVDLENSIDQQENEDISDESYIRRHIRCELEQETWITNPTATNNLSITSTRKNSTLQTSLSVPNSLATTNSKQYRLTPNGIAYTETSDIKQNLV</sequence>
<dbReference type="GO" id="GO:1902562">
    <property type="term" value="C:H4 histone acetyltransferase complex"/>
    <property type="evidence" value="ECO:0007669"/>
    <property type="project" value="UniProtKB-ARBA"/>
</dbReference>
<organism evidence="3 4">
    <name type="scientific">Adineta ricciae</name>
    <name type="common">Rotifer</name>
    <dbReference type="NCBI Taxonomy" id="249248"/>
    <lineage>
        <taxon>Eukaryota</taxon>
        <taxon>Metazoa</taxon>
        <taxon>Spiralia</taxon>
        <taxon>Gnathifera</taxon>
        <taxon>Rotifera</taxon>
        <taxon>Eurotatoria</taxon>
        <taxon>Bdelloidea</taxon>
        <taxon>Adinetida</taxon>
        <taxon>Adinetidae</taxon>
        <taxon>Adineta</taxon>
    </lineage>
</organism>
<protein>
    <recommendedName>
        <fullName evidence="2">PEHE domain-containing protein</fullName>
    </recommendedName>
</protein>
<evidence type="ECO:0000313" key="3">
    <source>
        <dbReference type="EMBL" id="CAF0987052.1"/>
    </source>
</evidence>
<evidence type="ECO:0000256" key="1">
    <source>
        <dbReference type="SAM" id="MobiDB-lite"/>
    </source>
</evidence>
<feature type="domain" description="PEHE" evidence="2">
    <location>
        <begin position="331"/>
        <end position="393"/>
    </location>
</feature>
<proteinExistence type="predicted"/>